<comment type="caution">
    <text evidence="11">The sequence shown here is derived from an EMBL/GenBank/DDBJ whole genome shotgun (WGS) entry which is preliminary data.</text>
</comment>
<dbReference type="SUPFAM" id="SSF51556">
    <property type="entry name" value="Metallo-dependent hydrolases"/>
    <property type="match status" value="1"/>
</dbReference>
<comment type="similarity">
    <text evidence="3">Belongs to the metallo-dependent hydrolases superfamily. Adenosine and AMP deaminases family. ADGF subfamily.</text>
</comment>
<dbReference type="PANTHER" id="PTHR11409:SF39">
    <property type="entry name" value="ADENOSINE DEAMINASE 2"/>
    <property type="match status" value="1"/>
</dbReference>
<dbReference type="Pfam" id="PF00962">
    <property type="entry name" value="A_deaminase"/>
    <property type="match status" value="1"/>
</dbReference>
<evidence type="ECO:0000256" key="1">
    <source>
        <dbReference type="ARBA" id="ARBA00001947"/>
    </source>
</evidence>
<feature type="domain" description="Adenosine deaminase" evidence="10">
    <location>
        <begin position="225"/>
        <end position="526"/>
    </location>
</feature>
<dbReference type="GO" id="GO:0046872">
    <property type="term" value="F:metal ion binding"/>
    <property type="evidence" value="ECO:0007669"/>
    <property type="project" value="UniProtKB-KW"/>
</dbReference>
<evidence type="ECO:0000256" key="4">
    <source>
        <dbReference type="ARBA" id="ARBA00012784"/>
    </source>
</evidence>
<evidence type="ECO:0000313" key="11">
    <source>
        <dbReference type="EMBL" id="EER29715.1"/>
    </source>
</evidence>
<dbReference type="InterPro" id="IPR001365">
    <property type="entry name" value="A_deaminase_dom"/>
</dbReference>
<dbReference type="InterPro" id="IPR032466">
    <property type="entry name" value="Metal_Hydrolase"/>
</dbReference>
<evidence type="ECO:0000256" key="2">
    <source>
        <dbReference type="ARBA" id="ARBA00004613"/>
    </source>
</evidence>
<dbReference type="InterPro" id="IPR006330">
    <property type="entry name" value="Ado/ade_deaminase"/>
</dbReference>
<keyword evidence="7" id="KW-0732">Signal</keyword>
<dbReference type="EMBL" id="ACFW01000009">
    <property type="protein sequence ID" value="EER29715.1"/>
    <property type="molecule type" value="Genomic_DNA"/>
</dbReference>
<dbReference type="EC" id="3.5.4.4" evidence="4"/>
<dbReference type="GO" id="GO:0006154">
    <property type="term" value="P:adenosine catabolic process"/>
    <property type="evidence" value="ECO:0007669"/>
    <property type="project" value="TreeGrafter"/>
</dbReference>
<keyword evidence="8" id="KW-0378">Hydrolase</keyword>
<evidence type="ECO:0000256" key="7">
    <source>
        <dbReference type="ARBA" id="ARBA00022729"/>
    </source>
</evidence>
<dbReference type="GO" id="GO:0004000">
    <property type="term" value="F:adenosine deaminase activity"/>
    <property type="evidence" value="ECO:0007669"/>
    <property type="project" value="TreeGrafter"/>
</dbReference>
<dbReference type="GO" id="GO:0005576">
    <property type="term" value="C:extracellular region"/>
    <property type="evidence" value="ECO:0007669"/>
    <property type="project" value="UniProtKB-SubCell"/>
</dbReference>
<keyword evidence="6" id="KW-0479">Metal-binding</keyword>
<dbReference type="OrthoDB" id="7202371at2759"/>
<reference evidence="11 12" key="1">
    <citation type="journal article" date="2009" name="Genome Res.">
        <title>Comparative genomic analyses of the human fungal pathogens Coccidioides and their relatives.</title>
        <authorList>
            <person name="Sharpton T.J."/>
            <person name="Stajich J.E."/>
            <person name="Rounsley S.D."/>
            <person name="Gardner M.J."/>
            <person name="Wortman J.R."/>
            <person name="Jordar V.S."/>
            <person name="Maiti R."/>
            <person name="Kodira C.D."/>
            <person name="Neafsey D.E."/>
            <person name="Zeng Q."/>
            <person name="Hung C.-Y."/>
            <person name="McMahan C."/>
            <person name="Muszewska A."/>
            <person name="Grynberg M."/>
            <person name="Mandel M.A."/>
            <person name="Kellner E.M."/>
            <person name="Barker B.M."/>
            <person name="Galgiani J.N."/>
            <person name="Orbach M.J."/>
            <person name="Kirkland T.N."/>
            <person name="Cole G.T."/>
            <person name="Henn M.R."/>
            <person name="Birren B.W."/>
            <person name="Taylor J.W."/>
        </authorList>
    </citation>
    <scope>NUCLEOTIDE SEQUENCE [LARGE SCALE GENOMIC DNA]</scope>
    <source>
        <strain evidence="12">C735</strain>
    </source>
</reference>
<dbReference type="PANTHER" id="PTHR11409">
    <property type="entry name" value="ADENOSINE DEAMINASE"/>
    <property type="match status" value="1"/>
</dbReference>
<evidence type="ECO:0000256" key="3">
    <source>
        <dbReference type="ARBA" id="ARBA00006083"/>
    </source>
</evidence>
<protein>
    <recommendedName>
        <fullName evidence="4">adenosine deaminase</fullName>
        <ecNumber evidence="4">3.5.4.4</ecNumber>
    </recommendedName>
</protein>
<sequence length="565" mass="63821">MHGMEDPVLTGFSHHVSASVREHLIKRKDLISQEKKHRSDAEFRRTLSPTARKACEIVHHIRAEEQQRLWRHTGTQGDHDAELFPGMMFSLAKERMESTNLWRICRRLPKGALLHSHLPAMVDLGWLFNVALDTPGMQFYASQPLTSDTACQAASVFFGFSKASTKPSLSIWTPEYSPNTLIPAAVAAETFPKDGRAGFITWLKDRCSIVEKEAIEHHLGVDAIWRKMQGAFPIIHSIIYYEPILRKLIRKLLQTLAEDGVQWVEIRDAFACPYRKANSDTTEDDFCSMIGVIAEEIESFKASEEGRDFWGARIIWTALRFNSAGAILRSMQNCIRAKKQYPDLIAGFDLVGQEDLGKTLKELSYEILWFRQKCVEEELEVPFLFHAGECLGDGDSTDENLFDAILFGTRRLGHGFSLFKHPDLIEIVKEKRILIESCPISNEVLRLTSTVLAHPLPALLARGISASLSNDDPALLGQGTSGMTHDFWEALQSWENLGLAGLGCLAGNSVRWAVHEDQTEADWVKDIDNGYGGNGIRADRMKKWKASWEEFCQWVVDEFGKMELN</sequence>
<dbReference type="HOGENOM" id="CLU_022829_2_1_1"/>
<evidence type="ECO:0000259" key="10">
    <source>
        <dbReference type="Pfam" id="PF00962"/>
    </source>
</evidence>
<evidence type="ECO:0000256" key="5">
    <source>
        <dbReference type="ARBA" id="ARBA00022525"/>
    </source>
</evidence>
<name>C5P070_COCP7</name>
<comment type="cofactor">
    <cofactor evidence="1">
        <name>Zn(2+)</name>
        <dbReference type="ChEBI" id="CHEBI:29105"/>
    </cofactor>
</comment>
<dbReference type="FunFam" id="3.20.20.140:FF:000017">
    <property type="entry name" value="Adenosine deaminase 2"/>
    <property type="match status" value="1"/>
</dbReference>
<dbReference type="VEuPathDB" id="FungiDB:CPC735_073970"/>
<comment type="catalytic activity">
    <reaction evidence="9">
        <text>adenosine + H2O + H(+) = inosine + NH4(+)</text>
        <dbReference type="Rhea" id="RHEA:24408"/>
        <dbReference type="ChEBI" id="CHEBI:15377"/>
        <dbReference type="ChEBI" id="CHEBI:15378"/>
        <dbReference type="ChEBI" id="CHEBI:16335"/>
        <dbReference type="ChEBI" id="CHEBI:17596"/>
        <dbReference type="ChEBI" id="CHEBI:28938"/>
        <dbReference type="EC" id="3.5.4.4"/>
    </reaction>
</comment>
<dbReference type="Proteomes" id="UP000009084">
    <property type="component" value="Unassembled WGS sequence"/>
</dbReference>
<proteinExistence type="inferred from homology"/>
<dbReference type="AlphaFoldDB" id="C5P070"/>
<comment type="subcellular location">
    <subcellularLocation>
        <location evidence="2">Secreted</location>
    </subcellularLocation>
</comment>
<dbReference type="Gene3D" id="3.20.20.140">
    <property type="entry name" value="Metal-dependent hydrolases"/>
    <property type="match status" value="1"/>
</dbReference>
<dbReference type="GO" id="GO:0046103">
    <property type="term" value="P:inosine biosynthetic process"/>
    <property type="evidence" value="ECO:0007669"/>
    <property type="project" value="TreeGrafter"/>
</dbReference>
<organism evidence="11 12">
    <name type="scientific">Coccidioides posadasii (strain C735)</name>
    <name type="common">Valley fever fungus</name>
    <dbReference type="NCBI Taxonomy" id="222929"/>
    <lineage>
        <taxon>Eukaryota</taxon>
        <taxon>Fungi</taxon>
        <taxon>Dikarya</taxon>
        <taxon>Ascomycota</taxon>
        <taxon>Pezizomycotina</taxon>
        <taxon>Eurotiomycetes</taxon>
        <taxon>Eurotiomycetidae</taxon>
        <taxon>Onygenales</taxon>
        <taxon>Onygenaceae</taxon>
        <taxon>Coccidioides</taxon>
    </lineage>
</organism>
<keyword evidence="5" id="KW-0964">Secreted</keyword>
<accession>C5P070</accession>
<gene>
    <name evidence="11" type="ORF">CPC735_073970</name>
</gene>
<dbReference type="KEGG" id="cpw:9697354"/>
<evidence type="ECO:0000256" key="8">
    <source>
        <dbReference type="ARBA" id="ARBA00022801"/>
    </source>
</evidence>
<evidence type="ECO:0000313" key="12">
    <source>
        <dbReference type="Proteomes" id="UP000009084"/>
    </source>
</evidence>
<evidence type="ECO:0000256" key="6">
    <source>
        <dbReference type="ARBA" id="ARBA00022723"/>
    </source>
</evidence>
<evidence type="ECO:0000256" key="9">
    <source>
        <dbReference type="ARBA" id="ARBA00047764"/>
    </source>
</evidence>